<dbReference type="GO" id="GO:0003777">
    <property type="term" value="F:microtubule motor activity"/>
    <property type="evidence" value="ECO:0007669"/>
    <property type="project" value="InterPro"/>
</dbReference>
<organism evidence="5">
    <name type="scientific">Prymnesium polylepis</name>
    <dbReference type="NCBI Taxonomy" id="72548"/>
    <lineage>
        <taxon>Eukaryota</taxon>
        <taxon>Haptista</taxon>
        <taxon>Haptophyta</taxon>
        <taxon>Prymnesiophyceae</taxon>
        <taxon>Prymnesiales</taxon>
        <taxon>Prymnesiaceae</taxon>
        <taxon>Prymnesium</taxon>
    </lineage>
</organism>
<dbReference type="GO" id="GO:0005524">
    <property type="term" value="F:ATP binding"/>
    <property type="evidence" value="ECO:0007669"/>
    <property type="project" value="InterPro"/>
</dbReference>
<evidence type="ECO:0000256" key="1">
    <source>
        <dbReference type="PROSITE-ProRule" id="PRU00283"/>
    </source>
</evidence>
<comment type="caution">
    <text evidence="1">Lacks conserved residue(s) required for the propagation of feature annotation.</text>
</comment>
<sequence length="238" mass="24478">MADAAESASSLRFGARAACIENRPQPNEFQAVESLRAALADARALIARQADEISLLRRQLADALHSAGAPPPLAPLPPSGAPPLLTASLPPMAPPPLALTAAPALPPPSLLAHAPTLPPPPLAGASLPPPLPAADAPPPLLSLEVDTTAEVCAHLSVTDVLSFGRACRALLTLTASRAVWAPHIAAKFGDADARGHAHDADGRTLWLHLTREAWIRVHGRSGGAASTSRTTSGILLCR</sequence>
<dbReference type="PROSITE" id="PS50067">
    <property type="entry name" value="KINESIN_MOTOR_2"/>
    <property type="match status" value="1"/>
</dbReference>
<feature type="coiled-coil region" evidence="2">
    <location>
        <begin position="32"/>
        <end position="59"/>
    </location>
</feature>
<evidence type="ECO:0000313" key="5">
    <source>
        <dbReference type="EMBL" id="CAE2242996.1"/>
    </source>
</evidence>
<reference evidence="5" key="1">
    <citation type="submission" date="2021-01" db="EMBL/GenBank/DDBJ databases">
        <authorList>
            <person name="Corre E."/>
            <person name="Pelletier E."/>
            <person name="Niang G."/>
            <person name="Scheremetjew M."/>
            <person name="Finn R."/>
            <person name="Kale V."/>
            <person name="Holt S."/>
            <person name="Cochrane G."/>
            <person name="Meng A."/>
            <person name="Brown T."/>
            <person name="Cohen L."/>
        </authorList>
    </citation>
    <scope>NUCLEOTIDE SEQUENCE</scope>
    <source>
        <strain evidence="5">UIO037</strain>
    </source>
</reference>
<accession>A0A7S4IY40</accession>
<gene>
    <name evidence="5" type="ORF">CPOL0286_LOCUS13308</name>
</gene>
<name>A0A7S4IY40_9EUKA</name>
<dbReference type="GO" id="GO:0008017">
    <property type="term" value="F:microtubule binding"/>
    <property type="evidence" value="ECO:0007669"/>
    <property type="project" value="InterPro"/>
</dbReference>
<feature type="region of interest" description="Disordered" evidence="3">
    <location>
        <begin position="110"/>
        <end position="131"/>
    </location>
</feature>
<dbReference type="SUPFAM" id="SSF81383">
    <property type="entry name" value="F-box domain"/>
    <property type="match status" value="1"/>
</dbReference>
<protein>
    <recommendedName>
        <fullName evidence="4">Kinesin motor domain-containing protein</fullName>
    </recommendedName>
</protein>
<dbReference type="AlphaFoldDB" id="A0A7S4IY40"/>
<proteinExistence type="inferred from homology"/>
<dbReference type="InterPro" id="IPR001752">
    <property type="entry name" value="Kinesin_motor_dom"/>
</dbReference>
<keyword evidence="2" id="KW-0175">Coiled coil</keyword>
<dbReference type="EMBL" id="HBKO01029237">
    <property type="protein sequence ID" value="CAE2242996.1"/>
    <property type="molecule type" value="Transcribed_RNA"/>
</dbReference>
<evidence type="ECO:0000256" key="3">
    <source>
        <dbReference type="SAM" id="MobiDB-lite"/>
    </source>
</evidence>
<feature type="domain" description="Kinesin motor" evidence="4">
    <location>
        <begin position="1"/>
        <end position="20"/>
    </location>
</feature>
<dbReference type="GO" id="GO:0007018">
    <property type="term" value="P:microtubule-based movement"/>
    <property type="evidence" value="ECO:0007669"/>
    <property type="project" value="InterPro"/>
</dbReference>
<feature type="compositionally biased region" description="Pro residues" evidence="3">
    <location>
        <begin position="116"/>
        <end position="131"/>
    </location>
</feature>
<evidence type="ECO:0000256" key="2">
    <source>
        <dbReference type="SAM" id="Coils"/>
    </source>
</evidence>
<evidence type="ECO:0000259" key="4">
    <source>
        <dbReference type="PROSITE" id="PS50067"/>
    </source>
</evidence>
<comment type="similarity">
    <text evidence="1">Belongs to the TRAFAC class myosin-kinesin ATPase superfamily. Kinesin family.</text>
</comment>
<dbReference type="InterPro" id="IPR036047">
    <property type="entry name" value="F-box-like_dom_sf"/>
</dbReference>